<proteinExistence type="predicted"/>
<evidence type="ECO:0000259" key="1">
    <source>
        <dbReference type="Pfam" id="PF10592"/>
    </source>
</evidence>
<protein>
    <submittedName>
        <fullName evidence="3">AIPR protein</fullName>
    </submittedName>
</protein>
<feature type="domain" description="Abortive phage infection protein C-terminal" evidence="1">
    <location>
        <begin position="242"/>
        <end position="565"/>
    </location>
</feature>
<dbReference type="EMBL" id="CACRUE010000006">
    <property type="protein sequence ID" value="VYT67800.1"/>
    <property type="molecule type" value="Genomic_DNA"/>
</dbReference>
<evidence type="ECO:0000313" key="3">
    <source>
        <dbReference type="EMBL" id="VYT67800.1"/>
    </source>
</evidence>
<dbReference type="InterPro" id="IPR018891">
    <property type="entry name" value="AIPR_C"/>
</dbReference>
<evidence type="ECO:0000259" key="2">
    <source>
        <dbReference type="Pfam" id="PF22879"/>
    </source>
</evidence>
<dbReference type="Pfam" id="PF22879">
    <property type="entry name" value="AIPR_N"/>
    <property type="match status" value="1"/>
</dbReference>
<accession>A0A6N2YQB7</accession>
<gene>
    <name evidence="3" type="ORF">IBLFYP30_00893</name>
</gene>
<dbReference type="RefSeq" id="WP_421800603.1">
    <property type="nucleotide sequence ID" value="NZ_CACRUE010000006.1"/>
</dbReference>
<name>A0A6N2YQB7_9FIRM</name>
<dbReference type="AlphaFoldDB" id="A0A6N2YQB7"/>
<sequence>MDLREYRATLLQEINISAATNRNDIVSEFIQYYVENMIDAEEFDDFTECFYEPLVPRQKKVQIDGYARDEVDNTFSLFIADFSNNNIDIETLINTQIKVLRKKVEGFIEYSLDGYIIENAEPSSLGYEISELIYNNKNKITKFKIYILTDKIISSRVKKIDSTSIEGIKVDVSIWDINRMYNLVNSNLEKESIKIDISDYGEKGLPCILATDCKKEHYKSYLTVISGKLLSDIYIKYGSRLLEGNVRSFLSIRGKVNKQIRYTILREPEMFFAYNNGIAATADNVEVISTSEGNLISKIENLQIINGGQTTASIANVVLNDKEDVSKVMVPVKLSVVNKEKSETMIPLISRCANTQNKVSDADFFSNHPYHIRMEEFSRKVYAPAVNGEQYQTIWFYERARGQHVQEQMKLSASERKKYLLKNPKNQIIKKVELAKYINTFECLPYIVSRGSQKNIRYFAEEIDKQWNKDQTIFNRLYYMNMVAKAIIFKCTDKLVARQDWYKQIKAYKANIVTYSIAVIVDYINRNYSDKMIDLRRIWNTQDIYYELEKQLLITTKEVYEFITRDDRVTLNVTEWCKKELCWQRAQNENWTIIREFANTLVSKSKGVDEEKEAKKEQKQDNEINYEIQVVSLGSEYWSNMTKWAKRKGLISTEDESILKVACSFNRTGKTPTYRQSKRLLEIKSRIELEGYVNEI</sequence>
<dbReference type="Pfam" id="PF10592">
    <property type="entry name" value="AIPR"/>
    <property type="match status" value="1"/>
</dbReference>
<organism evidence="3">
    <name type="scientific">Intestinibacter bartlettii</name>
    <dbReference type="NCBI Taxonomy" id="261299"/>
    <lineage>
        <taxon>Bacteria</taxon>
        <taxon>Bacillati</taxon>
        <taxon>Bacillota</taxon>
        <taxon>Clostridia</taxon>
        <taxon>Peptostreptococcales</taxon>
        <taxon>Peptostreptococcaceae</taxon>
        <taxon>Intestinibacter</taxon>
    </lineage>
</organism>
<feature type="domain" description="Abortive infection phage resistance protein N-terminal" evidence="2">
    <location>
        <begin position="29"/>
        <end position="182"/>
    </location>
</feature>
<reference evidence="3" key="1">
    <citation type="submission" date="2019-11" db="EMBL/GenBank/DDBJ databases">
        <authorList>
            <person name="Feng L."/>
        </authorList>
    </citation>
    <scope>NUCLEOTIDE SEQUENCE</scope>
    <source>
        <strain evidence="3">IbartlettiiLFYP30</strain>
    </source>
</reference>
<dbReference type="InterPro" id="IPR055101">
    <property type="entry name" value="AIPR_N"/>
</dbReference>